<dbReference type="OrthoDB" id="5986976at2759"/>
<keyword evidence="4" id="KW-0472">Membrane</keyword>
<proteinExistence type="predicted"/>
<sequence>MDYGGFEATYKLLNYSPPNECSAKPCSEFCSYVELYDGGSANSPSLGRFCQGSPRNESQFSTGNQMFVMFHPGLIVDRGFEANYSESSPGSTPSPLTTETTLTSRSKETSASKKSLPPNAVAGIVVGGLIFVPFIVIRVYYYCRHVKKEGRTYPIPYEDTKENISGSPPNT</sequence>
<evidence type="ECO:0000259" key="5">
    <source>
        <dbReference type="PROSITE" id="PS01180"/>
    </source>
</evidence>
<organism evidence="6 7">
    <name type="scientific">Stylophora pistillata</name>
    <name type="common">Smooth cauliflower coral</name>
    <dbReference type="NCBI Taxonomy" id="50429"/>
    <lineage>
        <taxon>Eukaryota</taxon>
        <taxon>Metazoa</taxon>
        <taxon>Cnidaria</taxon>
        <taxon>Anthozoa</taxon>
        <taxon>Hexacorallia</taxon>
        <taxon>Scleractinia</taxon>
        <taxon>Astrocoeniina</taxon>
        <taxon>Pocilloporidae</taxon>
        <taxon>Stylophora</taxon>
    </lineage>
</organism>
<evidence type="ECO:0000313" key="6">
    <source>
        <dbReference type="EMBL" id="PFX34330.1"/>
    </source>
</evidence>
<evidence type="ECO:0000256" key="2">
    <source>
        <dbReference type="PROSITE-ProRule" id="PRU00059"/>
    </source>
</evidence>
<feature type="compositionally biased region" description="Low complexity" evidence="3">
    <location>
        <begin position="85"/>
        <end position="104"/>
    </location>
</feature>
<dbReference type="PROSITE" id="PS01180">
    <property type="entry name" value="CUB"/>
    <property type="match status" value="1"/>
</dbReference>
<feature type="domain" description="CUB" evidence="5">
    <location>
        <begin position="31"/>
        <end position="87"/>
    </location>
</feature>
<name>A0A2B4SZN9_STYPI</name>
<reference evidence="7" key="1">
    <citation type="journal article" date="2017" name="bioRxiv">
        <title>Comparative analysis of the genomes of Stylophora pistillata and Acropora digitifera provides evidence for extensive differences between species of corals.</title>
        <authorList>
            <person name="Voolstra C.R."/>
            <person name="Li Y."/>
            <person name="Liew Y.J."/>
            <person name="Baumgarten S."/>
            <person name="Zoccola D."/>
            <person name="Flot J.-F."/>
            <person name="Tambutte S."/>
            <person name="Allemand D."/>
            <person name="Aranda M."/>
        </authorList>
    </citation>
    <scope>NUCLEOTIDE SEQUENCE [LARGE SCALE GENOMIC DNA]</scope>
</reference>
<keyword evidence="4" id="KW-1133">Transmembrane helix</keyword>
<dbReference type="AlphaFoldDB" id="A0A2B4SZN9"/>
<evidence type="ECO:0000256" key="1">
    <source>
        <dbReference type="ARBA" id="ARBA00023157"/>
    </source>
</evidence>
<dbReference type="Pfam" id="PF00431">
    <property type="entry name" value="CUB"/>
    <property type="match status" value="1"/>
</dbReference>
<keyword evidence="7" id="KW-1185">Reference proteome</keyword>
<comment type="caution">
    <text evidence="2">Lacks conserved residue(s) required for the propagation of feature annotation.</text>
</comment>
<gene>
    <name evidence="6" type="primary">Bmp1</name>
    <name evidence="6" type="ORF">AWC38_SpisGene747</name>
</gene>
<evidence type="ECO:0000256" key="4">
    <source>
        <dbReference type="SAM" id="Phobius"/>
    </source>
</evidence>
<evidence type="ECO:0000313" key="7">
    <source>
        <dbReference type="Proteomes" id="UP000225706"/>
    </source>
</evidence>
<dbReference type="InterPro" id="IPR000859">
    <property type="entry name" value="CUB_dom"/>
</dbReference>
<feature type="transmembrane region" description="Helical" evidence="4">
    <location>
        <begin position="120"/>
        <end position="141"/>
    </location>
</feature>
<comment type="caution">
    <text evidence="6">The sequence shown here is derived from an EMBL/GenBank/DDBJ whole genome shotgun (WGS) entry which is preliminary data.</text>
</comment>
<dbReference type="Proteomes" id="UP000225706">
    <property type="component" value="Unassembled WGS sequence"/>
</dbReference>
<dbReference type="CDD" id="cd00041">
    <property type="entry name" value="CUB"/>
    <property type="match status" value="1"/>
</dbReference>
<accession>A0A2B4SZN9</accession>
<keyword evidence="1" id="KW-1015">Disulfide bond</keyword>
<dbReference type="InterPro" id="IPR035914">
    <property type="entry name" value="Sperma_CUB_dom_sf"/>
</dbReference>
<evidence type="ECO:0000256" key="3">
    <source>
        <dbReference type="SAM" id="MobiDB-lite"/>
    </source>
</evidence>
<keyword evidence="4" id="KW-0812">Transmembrane</keyword>
<dbReference type="EMBL" id="LSMT01000005">
    <property type="protein sequence ID" value="PFX34330.1"/>
    <property type="molecule type" value="Genomic_DNA"/>
</dbReference>
<feature type="region of interest" description="Disordered" evidence="3">
    <location>
        <begin position="82"/>
        <end position="115"/>
    </location>
</feature>
<dbReference type="Gene3D" id="2.60.120.290">
    <property type="entry name" value="Spermadhesin, CUB domain"/>
    <property type="match status" value="1"/>
</dbReference>
<protein>
    <submittedName>
        <fullName evidence="6">Bone morphogenetic protein 1</fullName>
    </submittedName>
</protein>
<dbReference type="SUPFAM" id="SSF49854">
    <property type="entry name" value="Spermadhesin, CUB domain"/>
    <property type="match status" value="1"/>
</dbReference>